<dbReference type="Proteomes" id="UP001210231">
    <property type="component" value="Unassembled WGS sequence"/>
</dbReference>
<evidence type="ECO:0000256" key="11">
    <source>
        <dbReference type="RuleBase" id="RU362049"/>
    </source>
</evidence>
<dbReference type="GO" id="GO:0008734">
    <property type="term" value="F:L-aspartate oxidase activity"/>
    <property type="evidence" value="ECO:0007669"/>
    <property type="project" value="UniProtKB-EC"/>
</dbReference>
<evidence type="ECO:0000256" key="10">
    <source>
        <dbReference type="NCBIfam" id="TIGR00551"/>
    </source>
</evidence>
<organism evidence="14 15">
    <name type="scientific">Polluticaenibacter yanchengensis</name>
    <dbReference type="NCBI Taxonomy" id="3014562"/>
    <lineage>
        <taxon>Bacteria</taxon>
        <taxon>Pseudomonadati</taxon>
        <taxon>Bacteroidota</taxon>
        <taxon>Chitinophagia</taxon>
        <taxon>Chitinophagales</taxon>
        <taxon>Chitinophagaceae</taxon>
        <taxon>Polluticaenibacter</taxon>
    </lineage>
</organism>
<comment type="caution">
    <text evidence="14">The sequence shown here is derived from an EMBL/GenBank/DDBJ whole genome shotgun (WGS) entry which is preliminary data.</text>
</comment>
<comment type="subcellular location">
    <subcellularLocation>
        <location evidence="11">Cytoplasm</location>
    </subcellularLocation>
</comment>
<evidence type="ECO:0000313" key="15">
    <source>
        <dbReference type="Proteomes" id="UP001210231"/>
    </source>
</evidence>
<dbReference type="InterPro" id="IPR005288">
    <property type="entry name" value="NadB"/>
</dbReference>
<proteinExistence type="inferred from homology"/>
<dbReference type="PRINTS" id="PR00368">
    <property type="entry name" value="FADPNR"/>
</dbReference>
<evidence type="ECO:0000256" key="3">
    <source>
        <dbReference type="ARBA" id="ARBA00008562"/>
    </source>
</evidence>
<dbReference type="Gene3D" id="1.20.58.100">
    <property type="entry name" value="Fumarate reductase/succinate dehydrogenase flavoprotein-like, C-terminal domain"/>
    <property type="match status" value="1"/>
</dbReference>
<dbReference type="NCBIfam" id="TIGR00551">
    <property type="entry name" value="nadB"/>
    <property type="match status" value="1"/>
</dbReference>
<dbReference type="EMBL" id="JAQGEF010000006">
    <property type="protein sequence ID" value="MDA3614439.1"/>
    <property type="molecule type" value="Genomic_DNA"/>
</dbReference>
<reference evidence="14 15" key="1">
    <citation type="submission" date="2022-12" db="EMBL/GenBank/DDBJ databases">
        <title>Chitinophagaceae gen. sp. nov., a new member of the family Chitinophagaceae, isolated from soil in a chemical factory.</title>
        <authorList>
            <person name="Ke Z."/>
        </authorList>
    </citation>
    <scope>NUCLEOTIDE SEQUENCE [LARGE SCALE GENOMIC DNA]</scope>
    <source>
        <strain evidence="14 15">LY-5</strain>
    </source>
</reference>
<dbReference type="RefSeq" id="WP_407030766.1">
    <property type="nucleotide sequence ID" value="NZ_JAQGEF010000006.1"/>
</dbReference>
<evidence type="ECO:0000256" key="9">
    <source>
        <dbReference type="ARBA" id="ARBA00048305"/>
    </source>
</evidence>
<evidence type="ECO:0000256" key="8">
    <source>
        <dbReference type="ARBA" id="ARBA00023002"/>
    </source>
</evidence>
<evidence type="ECO:0000256" key="2">
    <source>
        <dbReference type="ARBA" id="ARBA00004950"/>
    </source>
</evidence>
<dbReference type="SUPFAM" id="SSF56425">
    <property type="entry name" value="Succinate dehydrogenase/fumarate reductase flavoprotein, catalytic domain"/>
    <property type="match status" value="1"/>
</dbReference>
<dbReference type="SUPFAM" id="SSF46977">
    <property type="entry name" value="Succinate dehydrogenase/fumarate reductase flavoprotein C-terminal domain"/>
    <property type="match status" value="1"/>
</dbReference>
<protein>
    <recommendedName>
        <fullName evidence="4 10">L-aspartate oxidase</fullName>
        <ecNumber evidence="4 10">1.4.3.16</ecNumber>
    </recommendedName>
</protein>
<keyword evidence="5 11" id="KW-0285">Flavoprotein</keyword>
<gene>
    <name evidence="14" type="primary">nadB</name>
    <name evidence="14" type="ORF">O3P16_06440</name>
</gene>
<keyword evidence="7 11" id="KW-0274">FAD</keyword>
<dbReference type="InterPro" id="IPR036188">
    <property type="entry name" value="FAD/NAD-bd_sf"/>
</dbReference>
<comment type="cofactor">
    <cofactor evidence="1 11">
        <name>FAD</name>
        <dbReference type="ChEBI" id="CHEBI:57692"/>
    </cofactor>
</comment>
<feature type="domain" description="FAD-dependent oxidoreductase 2 FAD-binding" evidence="12">
    <location>
        <begin position="4"/>
        <end position="393"/>
    </location>
</feature>
<dbReference type="InterPro" id="IPR015939">
    <property type="entry name" value="Fum_Rdtase/Succ_DH_flav-like_C"/>
</dbReference>
<dbReference type="EC" id="1.4.3.16" evidence="4 10"/>
<keyword evidence="6 11" id="KW-0662">Pyridine nucleotide biosynthesis</keyword>
<dbReference type="Pfam" id="PF00890">
    <property type="entry name" value="FAD_binding_2"/>
    <property type="match status" value="1"/>
</dbReference>
<comment type="function">
    <text evidence="11">Catalyzes the oxidation of L-aspartate to iminoaspartate.</text>
</comment>
<keyword evidence="15" id="KW-1185">Reference proteome</keyword>
<name>A0ABT4UHW7_9BACT</name>
<dbReference type="Gene3D" id="3.50.50.60">
    <property type="entry name" value="FAD/NAD(P)-binding domain"/>
    <property type="match status" value="1"/>
</dbReference>
<comment type="catalytic activity">
    <reaction evidence="9">
        <text>L-aspartate + O2 = iminosuccinate + H2O2</text>
        <dbReference type="Rhea" id="RHEA:25876"/>
        <dbReference type="ChEBI" id="CHEBI:15379"/>
        <dbReference type="ChEBI" id="CHEBI:16240"/>
        <dbReference type="ChEBI" id="CHEBI:29991"/>
        <dbReference type="ChEBI" id="CHEBI:77875"/>
        <dbReference type="EC" id="1.4.3.16"/>
    </reaction>
    <physiologicalReaction direction="left-to-right" evidence="9">
        <dbReference type="Rhea" id="RHEA:25877"/>
    </physiologicalReaction>
</comment>
<dbReference type="PANTHER" id="PTHR42716">
    <property type="entry name" value="L-ASPARTATE OXIDASE"/>
    <property type="match status" value="1"/>
</dbReference>
<dbReference type="Pfam" id="PF02910">
    <property type="entry name" value="Succ_DH_flav_C"/>
    <property type="match status" value="1"/>
</dbReference>
<evidence type="ECO:0000313" key="14">
    <source>
        <dbReference type="EMBL" id="MDA3614439.1"/>
    </source>
</evidence>
<dbReference type="SUPFAM" id="SSF51905">
    <property type="entry name" value="FAD/NAD(P)-binding domain"/>
    <property type="match status" value="1"/>
</dbReference>
<sequence length="541" mass="60536">MQTDFLVIGSGIAGLTYAVKVAEAYPDKEVLVLTKTHSDETNTKYAQGGVAGVWNFDTDTFQKHIDDTLIAGDGLCNKEAVEVVVNEGPSRIQEIIDWGADFDKDENGEYLLGKEGGHSENRILHYKDVTGKEMERAMLHKVSQLPNIKVINHCFVIDIITQHHLGYLVMKTTPDIECFGVYVLNLKTRHVEKIIAKVTFIATGGNGAVYRSTTNPGIATGDGVAMVYRAKGRIENMEFIQFHPTALYENGLRGQSFLITEAVRGDGGILRNHKGEAFMERYDERRDLAPRDIVARAIDNEMKIEGTEFVYLDCTHMDQEKFQKHFPNIYQKCLSIGIDVFKQYIPVSPAAHYSCGGIKTNLHAQTSIHFLLAAGECTSTGLHGANRLASNSLLEAMVFAYRGAAHAIQIFKSQQSNYISNTENIEALFPDWNANGTTNPKEMIMITQSLKELQMLMSDYVGIVRNNERLVRASTRLDTLHLETEKLYKSSIVSPQLCELRNMITVAYLIVKGAQFRLESRGLHYNTDYPAKSKIPQNIVL</sequence>
<evidence type="ECO:0000256" key="5">
    <source>
        <dbReference type="ARBA" id="ARBA00022630"/>
    </source>
</evidence>
<accession>A0ABT4UHW7</accession>
<evidence type="ECO:0000256" key="7">
    <source>
        <dbReference type="ARBA" id="ARBA00022827"/>
    </source>
</evidence>
<evidence type="ECO:0000256" key="6">
    <source>
        <dbReference type="ARBA" id="ARBA00022642"/>
    </source>
</evidence>
<dbReference type="InterPro" id="IPR003953">
    <property type="entry name" value="FAD-dep_OxRdtase_2_FAD-bd"/>
</dbReference>
<dbReference type="InterPro" id="IPR037099">
    <property type="entry name" value="Fum_R/Succ_DH_flav-like_C_sf"/>
</dbReference>
<evidence type="ECO:0000259" key="12">
    <source>
        <dbReference type="Pfam" id="PF00890"/>
    </source>
</evidence>
<evidence type="ECO:0000259" key="13">
    <source>
        <dbReference type="Pfam" id="PF02910"/>
    </source>
</evidence>
<evidence type="ECO:0000256" key="4">
    <source>
        <dbReference type="ARBA" id="ARBA00012173"/>
    </source>
</evidence>
<dbReference type="PANTHER" id="PTHR42716:SF2">
    <property type="entry name" value="L-ASPARTATE OXIDASE, CHLOROPLASTIC"/>
    <property type="match status" value="1"/>
</dbReference>
<dbReference type="PIRSF" id="PIRSF000171">
    <property type="entry name" value="SDHA_APRA_LASPO"/>
    <property type="match status" value="1"/>
</dbReference>
<dbReference type="InterPro" id="IPR027477">
    <property type="entry name" value="Succ_DH/fumarate_Rdtase_cat_sf"/>
</dbReference>
<comment type="pathway">
    <text evidence="2 11">Cofactor biosynthesis; NAD(+) biosynthesis; iminoaspartate from L-aspartate (oxidase route): step 1/1.</text>
</comment>
<keyword evidence="8 11" id="KW-0560">Oxidoreductase</keyword>
<feature type="domain" description="Fumarate reductase/succinate dehydrogenase flavoprotein-like C-terminal" evidence="13">
    <location>
        <begin position="451"/>
        <end position="532"/>
    </location>
</feature>
<comment type="similarity">
    <text evidence="3 11">Belongs to the FAD-dependent oxidoreductase 2 family. NadB subfamily.</text>
</comment>
<dbReference type="Gene3D" id="3.90.700.10">
    <property type="entry name" value="Succinate dehydrogenase/fumarate reductase flavoprotein, catalytic domain"/>
    <property type="match status" value="1"/>
</dbReference>
<evidence type="ECO:0000256" key="1">
    <source>
        <dbReference type="ARBA" id="ARBA00001974"/>
    </source>
</evidence>